<keyword evidence="1" id="KW-0812">Transmembrane</keyword>
<evidence type="ECO:0000256" key="1">
    <source>
        <dbReference type="SAM" id="Phobius"/>
    </source>
</evidence>
<name>A0A7S2SI51_9STRA</name>
<feature type="transmembrane region" description="Helical" evidence="1">
    <location>
        <begin position="41"/>
        <end position="62"/>
    </location>
</feature>
<sequence>MVKGFSWRRYSGLFRSHHFTTNEQLLFDNYHHQLTNTANSLFLIFIFGSVVVSGVFHTLLLLGPGPRPSVESGPFLYRQIPDHRYDHDGPLESRVKFQS</sequence>
<gene>
    <name evidence="2" type="ORF">QSP1433_LOCUS14360</name>
</gene>
<evidence type="ECO:0000313" key="2">
    <source>
        <dbReference type="EMBL" id="CAD9700798.1"/>
    </source>
</evidence>
<keyword evidence="1" id="KW-0472">Membrane</keyword>
<reference evidence="2" key="1">
    <citation type="submission" date="2021-01" db="EMBL/GenBank/DDBJ databases">
        <authorList>
            <person name="Corre E."/>
            <person name="Pelletier E."/>
            <person name="Niang G."/>
            <person name="Scheremetjew M."/>
            <person name="Finn R."/>
            <person name="Kale V."/>
            <person name="Holt S."/>
            <person name="Cochrane G."/>
            <person name="Meng A."/>
            <person name="Brown T."/>
            <person name="Cohen L."/>
        </authorList>
    </citation>
    <scope>NUCLEOTIDE SEQUENCE</scope>
    <source>
        <strain evidence="2">NY070348D</strain>
    </source>
</reference>
<protein>
    <submittedName>
        <fullName evidence="2">Uncharacterized protein</fullName>
    </submittedName>
</protein>
<accession>A0A7S2SI51</accession>
<dbReference type="EMBL" id="HBHK01022719">
    <property type="protein sequence ID" value="CAD9700798.1"/>
    <property type="molecule type" value="Transcribed_RNA"/>
</dbReference>
<organism evidence="2">
    <name type="scientific">Mucochytrium quahogii</name>
    <dbReference type="NCBI Taxonomy" id="96639"/>
    <lineage>
        <taxon>Eukaryota</taxon>
        <taxon>Sar</taxon>
        <taxon>Stramenopiles</taxon>
        <taxon>Bigyra</taxon>
        <taxon>Labyrinthulomycetes</taxon>
        <taxon>Thraustochytrida</taxon>
        <taxon>Thraustochytriidae</taxon>
        <taxon>Mucochytrium</taxon>
    </lineage>
</organism>
<keyword evidence="1" id="KW-1133">Transmembrane helix</keyword>
<dbReference type="AlphaFoldDB" id="A0A7S2SI51"/>
<proteinExistence type="predicted"/>